<dbReference type="SUPFAM" id="SSF53448">
    <property type="entry name" value="Nucleotide-diphospho-sugar transferases"/>
    <property type="match status" value="1"/>
</dbReference>
<evidence type="ECO:0000256" key="7">
    <source>
        <dbReference type="ARBA" id="ARBA00022695"/>
    </source>
</evidence>
<dbReference type="EMBL" id="CAFBND010000001">
    <property type="protein sequence ID" value="CAB4924369.1"/>
    <property type="molecule type" value="Genomic_DNA"/>
</dbReference>
<proteinExistence type="inferred from homology"/>
<protein>
    <submittedName>
        <fullName evidence="20">Unannotated protein</fullName>
    </submittedName>
</protein>
<comment type="similarity">
    <text evidence="4">In the N-terminal section; belongs to the N-acetylglucosamine-1-phosphate uridyltransferase family.</text>
</comment>
<dbReference type="GO" id="GO:0000287">
    <property type="term" value="F:magnesium ion binding"/>
    <property type="evidence" value="ECO:0007669"/>
    <property type="project" value="InterPro"/>
</dbReference>
<evidence type="ECO:0000256" key="10">
    <source>
        <dbReference type="ARBA" id="ARBA00022842"/>
    </source>
</evidence>
<evidence type="ECO:0000256" key="3">
    <source>
        <dbReference type="ARBA" id="ARBA00007707"/>
    </source>
</evidence>
<keyword evidence="9" id="KW-0677">Repeat</keyword>
<dbReference type="InterPro" id="IPR029044">
    <property type="entry name" value="Nucleotide-diphossugar_trans"/>
</dbReference>
<dbReference type="NCBIfam" id="TIGR01173">
    <property type="entry name" value="glmU"/>
    <property type="match status" value="1"/>
</dbReference>
<dbReference type="PANTHER" id="PTHR43584:SF3">
    <property type="entry name" value="BIFUNCTIONAL PROTEIN GLMU"/>
    <property type="match status" value="1"/>
</dbReference>
<dbReference type="PANTHER" id="PTHR43584">
    <property type="entry name" value="NUCLEOTIDYL TRANSFERASE"/>
    <property type="match status" value="1"/>
</dbReference>
<keyword evidence="13" id="KW-0511">Multifunctional enzyme</keyword>
<dbReference type="CDD" id="cd03353">
    <property type="entry name" value="LbH_GlmU_C"/>
    <property type="match status" value="1"/>
</dbReference>
<keyword evidence="6" id="KW-0808">Transferase</keyword>
<comment type="catalytic activity">
    <reaction evidence="17">
        <text>N-acetyl-alpha-D-glucosamine 1-phosphate + UTP + H(+) = UDP-N-acetyl-alpha-D-glucosamine + diphosphate</text>
        <dbReference type="Rhea" id="RHEA:13509"/>
        <dbReference type="ChEBI" id="CHEBI:15378"/>
        <dbReference type="ChEBI" id="CHEBI:33019"/>
        <dbReference type="ChEBI" id="CHEBI:46398"/>
        <dbReference type="ChEBI" id="CHEBI:57705"/>
        <dbReference type="ChEBI" id="CHEBI:57776"/>
        <dbReference type="EC" id="2.7.7.23"/>
    </reaction>
</comment>
<keyword evidence="12" id="KW-0573">Peptidoglycan synthesis</keyword>
<name>A0A6J7I0U0_9ZZZZ</name>
<keyword evidence="5" id="KW-0963">Cytoplasm</keyword>
<evidence type="ECO:0000256" key="13">
    <source>
        <dbReference type="ARBA" id="ARBA00023268"/>
    </source>
</evidence>
<evidence type="ECO:0000256" key="18">
    <source>
        <dbReference type="SAM" id="MobiDB-lite"/>
    </source>
</evidence>
<keyword evidence="10" id="KW-0460">Magnesium</keyword>
<evidence type="ECO:0000256" key="9">
    <source>
        <dbReference type="ARBA" id="ARBA00022737"/>
    </source>
</evidence>
<evidence type="ECO:0000256" key="14">
    <source>
        <dbReference type="ARBA" id="ARBA00023315"/>
    </source>
</evidence>
<evidence type="ECO:0000256" key="1">
    <source>
        <dbReference type="ARBA" id="ARBA00001946"/>
    </source>
</evidence>
<dbReference type="Gene3D" id="2.160.10.10">
    <property type="entry name" value="Hexapeptide repeat proteins"/>
    <property type="match status" value="1"/>
</dbReference>
<dbReference type="GO" id="GO:0003977">
    <property type="term" value="F:UDP-N-acetylglucosamine diphosphorylase activity"/>
    <property type="evidence" value="ECO:0007669"/>
    <property type="project" value="UniProtKB-EC"/>
</dbReference>
<feature type="region of interest" description="Disordered" evidence="18">
    <location>
        <begin position="462"/>
        <end position="515"/>
    </location>
</feature>
<evidence type="ECO:0000256" key="8">
    <source>
        <dbReference type="ARBA" id="ARBA00022723"/>
    </source>
</evidence>
<comment type="similarity">
    <text evidence="3">In the C-terminal section; belongs to the transferase hexapeptide repeat family.</text>
</comment>
<keyword evidence="11" id="KW-0133">Cell shape</keyword>
<comment type="subcellular location">
    <subcellularLocation>
        <location evidence="2">Cytoplasm</location>
    </subcellularLocation>
</comment>
<evidence type="ECO:0000256" key="4">
    <source>
        <dbReference type="ARBA" id="ARBA00007947"/>
    </source>
</evidence>
<comment type="cofactor">
    <cofactor evidence="1">
        <name>Mg(2+)</name>
        <dbReference type="ChEBI" id="CHEBI:18420"/>
    </cofactor>
</comment>
<evidence type="ECO:0000259" key="19">
    <source>
        <dbReference type="Pfam" id="PF12804"/>
    </source>
</evidence>
<dbReference type="GO" id="GO:0008360">
    <property type="term" value="P:regulation of cell shape"/>
    <property type="evidence" value="ECO:0007669"/>
    <property type="project" value="UniProtKB-KW"/>
</dbReference>
<feature type="compositionally biased region" description="Low complexity" evidence="18">
    <location>
        <begin position="471"/>
        <end position="503"/>
    </location>
</feature>
<dbReference type="GO" id="GO:0005737">
    <property type="term" value="C:cytoplasm"/>
    <property type="evidence" value="ECO:0007669"/>
    <property type="project" value="UniProtKB-SubCell"/>
</dbReference>
<organism evidence="20">
    <name type="scientific">freshwater metagenome</name>
    <dbReference type="NCBI Taxonomy" id="449393"/>
    <lineage>
        <taxon>unclassified sequences</taxon>
        <taxon>metagenomes</taxon>
        <taxon>ecological metagenomes</taxon>
    </lineage>
</organism>
<keyword evidence="14" id="KW-0012">Acyltransferase</keyword>
<dbReference type="SUPFAM" id="SSF51161">
    <property type="entry name" value="Trimeric LpxA-like enzymes"/>
    <property type="match status" value="1"/>
</dbReference>
<evidence type="ECO:0000256" key="2">
    <source>
        <dbReference type="ARBA" id="ARBA00004496"/>
    </source>
</evidence>
<evidence type="ECO:0000256" key="15">
    <source>
        <dbReference type="ARBA" id="ARBA00023316"/>
    </source>
</evidence>
<keyword evidence="15" id="KW-0961">Cell wall biogenesis/degradation</keyword>
<feature type="domain" description="MobA-like NTP transferase" evidence="19">
    <location>
        <begin position="9"/>
        <end position="159"/>
    </location>
</feature>
<dbReference type="InterPro" id="IPR011004">
    <property type="entry name" value="Trimer_LpxA-like_sf"/>
</dbReference>
<gene>
    <name evidence="20" type="ORF">UFOPK3752_00034</name>
    <name evidence="21" type="ORF">UFOPK4150_00524</name>
</gene>
<evidence type="ECO:0000256" key="17">
    <source>
        <dbReference type="ARBA" id="ARBA00048493"/>
    </source>
</evidence>
<evidence type="ECO:0000256" key="5">
    <source>
        <dbReference type="ARBA" id="ARBA00022490"/>
    </source>
</evidence>
<dbReference type="GO" id="GO:0071555">
    <property type="term" value="P:cell wall organization"/>
    <property type="evidence" value="ECO:0007669"/>
    <property type="project" value="UniProtKB-KW"/>
</dbReference>
<evidence type="ECO:0000313" key="20">
    <source>
        <dbReference type="EMBL" id="CAB4924369.1"/>
    </source>
</evidence>
<keyword evidence="8" id="KW-0479">Metal-binding</keyword>
<dbReference type="GO" id="GO:0006048">
    <property type="term" value="P:UDP-N-acetylglucosamine biosynthetic process"/>
    <property type="evidence" value="ECO:0007669"/>
    <property type="project" value="InterPro"/>
</dbReference>
<dbReference type="Pfam" id="PF00132">
    <property type="entry name" value="Hexapep"/>
    <property type="match status" value="1"/>
</dbReference>
<dbReference type="HAMAP" id="MF_01631">
    <property type="entry name" value="GlmU"/>
    <property type="match status" value="1"/>
</dbReference>
<evidence type="ECO:0000256" key="16">
    <source>
        <dbReference type="ARBA" id="ARBA00048247"/>
    </source>
</evidence>
<dbReference type="InterPro" id="IPR005882">
    <property type="entry name" value="Bifunctional_GlmU"/>
</dbReference>
<dbReference type="CDD" id="cd02540">
    <property type="entry name" value="GT2_GlmU_N_bac"/>
    <property type="match status" value="1"/>
</dbReference>
<sequence length="515" mass="53174">MSSPRPSAVIVLAAGEGTRMRSATPKVLHEIAGRSLLGHVVEAVETLVPEHLVVVVGHGRDLVVEHLAAIAPRALAVDQHQQHGTGHAMRVALEGLLAAGIDLHVSLPLIVVAGDTPLLTGETLQRLLQTHIDEGASSTVLTAVLENPVGYGRVLRDPISGHVTGIVEHKDADPAQRAVREINSGVYAFDVTALRDALGQLTKDNSQGEEYLTDVLSLHVRAGLPVAAVAAADAEEILGVNDRAQLAHARSLVRDRINLGWLRSGVTIVDPATTWIDSLVVLERDCVIERNTGLHGLTTVATGAIIGPDTSLTDVVVSEGASVIRTQGSGAEIGPGATVGPFTYIRPGTRLAAKAKLGAYVEAKNAVVGAGSKVPHLSYVGDVEIGEGSNIGAATVIVNYDGIAKHRTVIGDHVRIGSDSMLVAPVTIGDGAYTAAGSVITDDVPPGAMAVARARQRNVEGWVERRREGSAAAKAAKAARVSSAPGAPSPATSSPPTSGSAPADPGQTPHEEPSQ</sequence>
<reference evidence="20" key="1">
    <citation type="submission" date="2020-05" db="EMBL/GenBank/DDBJ databases">
        <authorList>
            <person name="Chiriac C."/>
            <person name="Salcher M."/>
            <person name="Ghai R."/>
            <person name="Kavagutti S V."/>
        </authorList>
    </citation>
    <scope>NUCLEOTIDE SEQUENCE</scope>
</reference>
<dbReference type="AlphaFoldDB" id="A0A6J7I0U0"/>
<dbReference type="GO" id="GO:0000902">
    <property type="term" value="P:cell morphogenesis"/>
    <property type="evidence" value="ECO:0007669"/>
    <property type="project" value="InterPro"/>
</dbReference>
<dbReference type="Gene3D" id="3.90.550.10">
    <property type="entry name" value="Spore Coat Polysaccharide Biosynthesis Protein SpsA, Chain A"/>
    <property type="match status" value="1"/>
</dbReference>
<dbReference type="Pfam" id="PF12804">
    <property type="entry name" value="NTP_transf_3"/>
    <property type="match status" value="1"/>
</dbReference>
<dbReference type="InterPro" id="IPR025877">
    <property type="entry name" value="MobA-like_NTP_Trfase"/>
</dbReference>
<comment type="catalytic activity">
    <reaction evidence="16">
        <text>alpha-D-glucosamine 1-phosphate + acetyl-CoA = N-acetyl-alpha-D-glucosamine 1-phosphate + CoA + H(+)</text>
        <dbReference type="Rhea" id="RHEA:13725"/>
        <dbReference type="ChEBI" id="CHEBI:15378"/>
        <dbReference type="ChEBI" id="CHEBI:57287"/>
        <dbReference type="ChEBI" id="CHEBI:57288"/>
        <dbReference type="ChEBI" id="CHEBI:57776"/>
        <dbReference type="ChEBI" id="CHEBI:58516"/>
        <dbReference type="EC" id="2.3.1.157"/>
    </reaction>
</comment>
<dbReference type="GO" id="GO:0009252">
    <property type="term" value="P:peptidoglycan biosynthetic process"/>
    <property type="evidence" value="ECO:0007669"/>
    <property type="project" value="UniProtKB-KW"/>
</dbReference>
<dbReference type="GO" id="GO:0019134">
    <property type="term" value="F:glucosamine-1-phosphate N-acetyltransferase activity"/>
    <property type="evidence" value="ECO:0007669"/>
    <property type="project" value="UniProtKB-EC"/>
</dbReference>
<dbReference type="InterPro" id="IPR038009">
    <property type="entry name" value="GlmU_C_LbH"/>
</dbReference>
<dbReference type="InterPro" id="IPR050065">
    <property type="entry name" value="GlmU-like"/>
</dbReference>
<keyword evidence="7" id="KW-0548">Nucleotidyltransferase</keyword>
<accession>A0A6J7I0U0</accession>
<evidence type="ECO:0000256" key="11">
    <source>
        <dbReference type="ARBA" id="ARBA00022960"/>
    </source>
</evidence>
<dbReference type="NCBIfam" id="NF010932">
    <property type="entry name" value="PRK14352.1"/>
    <property type="match status" value="1"/>
</dbReference>
<evidence type="ECO:0000256" key="12">
    <source>
        <dbReference type="ARBA" id="ARBA00022984"/>
    </source>
</evidence>
<evidence type="ECO:0000256" key="6">
    <source>
        <dbReference type="ARBA" id="ARBA00022679"/>
    </source>
</evidence>
<dbReference type="EMBL" id="CAFBPU010000008">
    <property type="protein sequence ID" value="CAB5025664.1"/>
    <property type="molecule type" value="Genomic_DNA"/>
</dbReference>
<evidence type="ECO:0000313" key="21">
    <source>
        <dbReference type="EMBL" id="CAB5025664.1"/>
    </source>
</evidence>
<dbReference type="InterPro" id="IPR001451">
    <property type="entry name" value="Hexapep"/>
</dbReference>